<name>A0A0P0N2M5_9CREN</name>
<dbReference type="RefSeq" id="WP_055408350.1">
    <property type="nucleotide sequence ID" value="NZ_CP013011.1"/>
</dbReference>
<dbReference type="GeneID" id="26099081"/>
<feature type="transmembrane region" description="Helical" evidence="1">
    <location>
        <begin position="12"/>
        <end position="38"/>
    </location>
</feature>
<evidence type="ECO:0000313" key="3">
    <source>
        <dbReference type="Proteomes" id="UP000058613"/>
    </source>
</evidence>
<dbReference type="EMBL" id="CP013011">
    <property type="protein sequence ID" value="ALL00794.1"/>
    <property type="molecule type" value="Genomic_DNA"/>
</dbReference>
<sequence>MLHGPSQYRRCRGIGSLVGAVIIAVILLAIIGFFIAIMDLINSYTETVMQLTGERATTSLLAGGVTGYWLEIGSNLYIHLESRHPETILVTSLTVVWDDTSYTIVDRNNGSLAALDISATLTSPTGSTTTVDNFPIPLGPGYTLDITLNGYAAGRDAVTVSLTLSASPVVAVIPLKNYYDIYPNVTQFTANVNTITSLYAELNATSLDWTQTWLGTLTAYHQQQGIGIIDADKVYVFGEVVSGTYKSLSNADKDLYVVEGIQTIVVDNFTLSQNNLIYAIDFEGSDPFAGGEWSTRGGTWIWRDDIGYGGTAGIGQIDNNAVGGIADGYEVIAFPTINTIPNKPFYMMVHVYAETGFDDLVLYESNTGYAYCYTLDADGNDIEIWRYYGRWGRLGVINNEITAYTWYTSLAYYDPNTGYMKFTVIDEAKNVWVLEVTDDTIFPDSFAVGTYEGTAIFDNLIVSLANPRFLNITVLLDGVSVGSGWIVELYDGNGNLIASNTTNADGIAVLDVTWRPIIHGAYLLIYDNNGVLVDRVDASFYLGTDKMYGGNAYTVNLVTGYRTRVTVSSVVPAGLQLLSVGARYTILANVSGTLRLYFYNWTSDVWQPVGIYSVGAGDYIDVRKSYPVNSGIMNTANNTVSLRIVFETTSGPSSISIDMENAIYEYLVTSTFQALLVAVGGSSRIDLYSFTANGVIYEYSLNAYTMFDGSAAIAYDIYHNVVLLVNTTGVYAAKLKPDANFTLVATACSSLGRGVEVEAINTTNNSYLVVLRGGDSDEYCIVDLSTNTTIVAGSLSAYLNENIVLNVTYVYPASAHSEDQADAYFLVYSLDRNTPIIINTSASSVGSWSIYTSKVPGGHSLGLTWTPSGLQLLLERGSLYLVNQWNTTRIPGLLDFIPWGPGDRLEYYNATHLLFVRADATREVWLIGIG</sequence>
<dbReference type="KEGG" id="pdl:Pyrde_0744"/>
<dbReference type="AlphaFoldDB" id="A0A0P0N2M5"/>
<reference evidence="2 3" key="1">
    <citation type="submission" date="2015-10" db="EMBL/GenBank/DDBJ databases">
        <title>Complete genome sequence of hyperthermophilic archaeon Pyrodictium delaneyi Su06.</title>
        <authorList>
            <person name="Jung J.-H."/>
            <person name="Lin J."/>
            <person name="Holden J.F."/>
            <person name="Park C.-S."/>
        </authorList>
    </citation>
    <scope>NUCLEOTIDE SEQUENCE [LARGE SCALE GENOMIC DNA]</scope>
    <source>
        <strain evidence="2 3">Su06</strain>
    </source>
</reference>
<proteinExistence type="predicted"/>
<protein>
    <submittedName>
        <fullName evidence="2">Uncharacterized protein</fullName>
    </submittedName>
</protein>
<keyword evidence="1" id="KW-0812">Transmembrane</keyword>
<keyword evidence="1" id="KW-1133">Transmembrane helix</keyword>
<dbReference type="STRING" id="1273541.Pyrde_0744"/>
<dbReference type="Proteomes" id="UP000058613">
    <property type="component" value="Chromosome"/>
</dbReference>
<accession>A0A0P0N2M5</accession>
<evidence type="ECO:0000313" key="2">
    <source>
        <dbReference type="EMBL" id="ALL00794.1"/>
    </source>
</evidence>
<evidence type="ECO:0000256" key="1">
    <source>
        <dbReference type="SAM" id="Phobius"/>
    </source>
</evidence>
<organism evidence="2 3">
    <name type="scientific">Pyrodictium delaneyi</name>
    <dbReference type="NCBI Taxonomy" id="1273541"/>
    <lineage>
        <taxon>Archaea</taxon>
        <taxon>Thermoproteota</taxon>
        <taxon>Thermoprotei</taxon>
        <taxon>Desulfurococcales</taxon>
        <taxon>Pyrodictiaceae</taxon>
        <taxon>Pyrodictium</taxon>
    </lineage>
</organism>
<keyword evidence="1" id="KW-0472">Membrane</keyword>
<gene>
    <name evidence="2" type="ORF">Pyrde_0744</name>
</gene>
<dbReference type="OrthoDB" id="18481at2157"/>